<dbReference type="EMBL" id="JARAKH010000010">
    <property type="protein sequence ID" value="KAK8400503.1"/>
    <property type="molecule type" value="Genomic_DNA"/>
</dbReference>
<comment type="caution">
    <text evidence="1">The sequence shown here is derived from an EMBL/GenBank/DDBJ whole genome shotgun (WGS) entry which is preliminary data.</text>
</comment>
<accession>A0AAW0UMS7</accession>
<proteinExistence type="predicted"/>
<gene>
    <name evidence="1" type="ORF">O3P69_003281</name>
</gene>
<dbReference type="Proteomes" id="UP001487740">
    <property type="component" value="Unassembled WGS sequence"/>
</dbReference>
<sequence length="199" mass="22317">MWLEAERRAEEITRGIRRRRHHTRSATTPALRGRCIDQVSSHVSLSLFMLTLPLPSSNSVFSPCHRVQNYGTWNLNQPIKHLSDQLIGASYPVCSHRSWPRVSPASRLCEYSAFGQPCIGLPLLCYRLLFCATVLLFNTKTSGVLGPAFYDLLQDIGRRVSQRSGDPRETAWLQQCINLAVVRVNAAAICGPWDGEGRP</sequence>
<protein>
    <submittedName>
        <fullName evidence="1">Uncharacterized protein</fullName>
    </submittedName>
</protein>
<organism evidence="1 2">
    <name type="scientific">Scylla paramamosain</name>
    <name type="common">Mud crab</name>
    <dbReference type="NCBI Taxonomy" id="85552"/>
    <lineage>
        <taxon>Eukaryota</taxon>
        <taxon>Metazoa</taxon>
        <taxon>Ecdysozoa</taxon>
        <taxon>Arthropoda</taxon>
        <taxon>Crustacea</taxon>
        <taxon>Multicrustacea</taxon>
        <taxon>Malacostraca</taxon>
        <taxon>Eumalacostraca</taxon>
        <taxon>Eucarida</taxon>
        <taxon>Decapoda</taxon>
        <taxon>Pleocyemata</taxon>
        <taxon>Brachyura</taxon>
        <taxon>Eubrachyura</taxon>
        <taxon>Portunoidea</taxon>
        <taxon>Portunidae</taxon>
        <taxon>Portuninae</taxon>
        <taxon>Scylla</taxon>
    </lineage>
</organism>
<name>A0AAW0UMS7_SCYPA</name>
<reference evidence="1 2" key="1">
    <citation type="submission" date="2023-03" db="EMBL/GenBank/DDBJ databases">
        <title>High-quality genome of Scylla paramamosain provides insights in environmental adaptation.</title>
        <authorList>
            <person name="Zhang L."/>
        </authorList>
    </citation>
    <scope>NUCLEOTIDE SEQUENCE [LARGE SCALE GENOMIC DNA]</scope>
    <source>
        <strain evidence="1">LZ_2023a</strain>
        <tissue evidence="1">Muscle</tissue>
    </source>
</reference>
<dbReference type="AlphaFoldDB" id="A0AAW0UMS7"/>
<evidence type="ECO:0000313" key="1">
    <source>
        <dbReference type="EMBL" id="KAK8400503.1"/>
    </source>
</evidence>
<keyword evidence="2" id="KW-1185">Reference proteome</keyword>
<evidence type="ECO:0000313" key="2">
    <source>
        <dbReference type="Proteomes" id="UP001487740"/>
    </source>
</evidence>